<dbReference type="PANTHER" id="PTHR35024:SF4">
    <property type="entry name" value="POLYMER-FORMING CYTOSKELETAL PROTEIN"/>
    <property type="match status" value="1"/>
</dbReference>
<protein>
    <submittedName>
        <fullName evidence="3">Polymer-forming cytoskeletal protein</fullName>
    </submittedName>
</protein>
<accession>A0A926DXT1</accession>
<evidence type="ECO:0000256" key="2">
    <source>
        <dbReference type="SAM" id="MobiDB-lite"/>
    </source>
</evidence>
<reference evidence="3" key="1">
    <citation type="submission" date="2020-08" db="EMBL/GenBank/DDBJ databases">
        <title>Genome public.</title>
        <authorList>
            <person name="Liu C."/>
            <person name="Sun Q."/>
        </authorList>
    </citation>
    <scope>NUCLEOTIDE SEQUENCE</scope>
    <source>
        <strain evidence="3">NSJ-31</strain>
    </source>
</reference>
<evidence type="ECO:0000313" key="3">
    <source>
        <dbReference type="EMBL" id="MBC8547388.1"/>
    </source>
</evidence>
<feature type="region of interest" description="Disordered" evidence="2">
    <location>
        <begin position="40"/>
        <end position="69"/>
    </location>
</feature>
<feature type="compositionally biased region" description="Basic and acidic residues" evidence="2">
    <location>
        <begin position="40"/>
        <end position="52"/>
    </location>
</feature>
<gene>
    <name evidence="3" type="ORF">H8711_10670</name>
</gene>
<name>A0A926DXT1_9FIRM</name>
<comment type="similarity">
    <text evidence="1">Belongs to the bactofilin family.</text>
</comment>
<keyword evidence="4" id="KW-1185">Reference proteome</keyword>
<sequence length="237" mass="25469">MGFKEDFKRAMQETVYGNQLDAEESALEAEEASEVAEKVKLSAKKKKDEMTESHSVPEPVPAKATPAETVRPVKEDIPAQAVHETSNVTVISAGTIIRGGIESEGAIEFNGELVGDVNCKQEMVITGKVEGNVTAERVLLQDALIKGNISCHTSANISADTQIMGDLVVRDARIDGRIMGNVNAEGAIIAGETAVIVGDITAYTVEIQKGSYFEGKVIMTGPSEEKNRLFDKFPKMV</sequence>
<evidence type="ECO:0000256" key="1">
    <source>
        <dbReference type="ARBA" id="ARBA00044755"/>
    </source>
</evidence>
<evidence type="ECO:0000313" key="4">
    <source>
        <dbReference type="Proteomes" id="UP000653127"/>
    </source>
</evidence>
<dbReference type="InterPro" id="IPR007607">
    <property type="entry name" value="BacA/B"/>
</dbReference>
<organism evidence="3 4">
    <name type="scientific">Ligaoa zhengdingensis</name>
    <dbReference type="NCBI Taxonomy" id="2763658"/>
    <lineage>
        <taxon>Bacteria</taxon>
        <taxon>Bacillati</taxon>
        <taxon>Bacillota</taxon>
        <taxon>Clostridia</taxon>
        <taxon>Eubacteriales</taxon>
        <taxon>Oscillospiraceae</taxon>
        <taxon>Ligaoa</taxon>
    </lineage>
</organism>
<dbReference type="Pfam" id="PF04519">
    <property type="entry name" value="Bactofilin"/>
    <property type="match status" value="2"/>
</dbReference>
<dbReference type="RefSeq" id="WP_249283430.1">
    <property type="nucleotide sequence ID" value="NZ_JACRST010000018.1"/>
</dbReference>
<comment type="caution">
    <text evidence="3">The sequence shown here is derived from an EMBL/GenBank/DDBJ whole genome shotgun (WGS) entry which is preliminary data.</text>
</comment>
<dbReference type="Proteomes" id="UP000653127">
    <property type="component" value="Unassembled WGS sequence"/>
</dbReference>
<proteinExistence type="inferred from homology"/>
<dbReference type="EMBL" id="JACRST010000018">
    <property type="protein sequence ID" value="MBC8547388.1"/>
    <property type="molecule type" value="Genomic_DNA"/>
</dbReference>
<dbReference type="PANTHER" id="PTHR35024">
    <property type="entry name" value="HYPOTHETICAL CYTOSOLIC PROTEIN"/>
    <property type="match status" value="1"/>
</dbReference>
<dbReference type="AlphaFoldDB" id="A0A926DXT1"/>